<dbReference type="GO" id="GO:0090313">
    <property type="term" value="P:regulation of protein targeting to membrane"/>
    <property type="evidence" value="ECO:0007669"/>
    <property type="project" value="TreeGrafter"/>
</dbReference>
<organism evidence="3">
    <name type="scientific">uncultured alpha proteobacterium EB080_L84F03</name>
    <dbReference type="NCBI Taxonomy" id="711004"/>
    <lineage>
        <taxon>Bacteria</taxon>
        <taxon>Pseudomonadati</taxon>
        <taxon>Pseudomonadota</taxon>
        <taxon>Alphaproteobacteria</taxon>
        <taxon>environmental samples</taxon>
    </lineage>
</organism>
<proteinExistence type="predicted"/>
<dbReference type="EMBL" id="GU474943">
    <property type="protein sequence ID" value="ADI20573.1"/>
    <property type="molecule type" value="Genomic_DNA"/>
</dbReference>
<feature type="compositionally biased region" description="Basic residues" evidence="1">
    <location>
        <begin position="661"/>
        <end position="678"/>
    </location>
</feature>
<dbReference type="CDD" id="cd22265">
    <property type="entry name" value="UDM1_RNF168"/>
    <property type="match status" value="1"/>
</dbReference>
<accession>E0Y1N2</accession>
<dbReference type="PANTHER" id="PTHR30441">
    <property type="entry name" value="DUF748 DOMAIN-CONTAINING PROTEIN"/>
    <property type="match status" value="1"/>
</dbReference>
<evidence type="ECO:0000259" key="2">
    <source>
        <dbReference type="Pfam" id="PF05170"/>
    </source>
</evidence>
<evidence type="ECO:0000313" key="3">
    <source>
        <dbReference type="EMBL" id="ADI20573.1"/>
    </source>
</evidence>
<dbReference type="GO" id="GO:0005886">
    <property type="term" value="C:plasma membrane"/>
    <property type="evidence" value="ECO:0007669"/>
    <property type="project" value="TreeGrafter"/>
</dbReference>
<dbReference type="InterPro" id="IPR052894">
    <property type="entry name" value="AsmA-related"/>
</dbReference>
<dbReference type="Pfam" id="PF05170">
    <property type="entry name" value="AsmA"/>
    <property type="match status" value="1"/>
</dbReference>
<dbReference type="PANTHER" id="PTHR30441:SF4">
    <property type="entry name" value="PROTEIN ASMA"/>
    <property type="match status" value="1"/>
</dbReference>
<name>E0Y1N2_9PROT</name>
<evidence type="ECO:0000256" key="1">
    <source>
        <dbReference type="SAM" id="MobiDB-lite"/>
    </source>
</evidence>
<feature type="compositionally biased region" description="Basic and acidic residues" evidence="1">
    <location>
        <begin position="630"/>
        <end position="660"/>
    </location>
</feature>
<protein>
    <recommendedName>
        <fullName evidence="2">AsmA domain-containing protein</fullName>
    </recommendedName>
</protein>
<feature type="domain" description="AsmA" evidence="2">
    <location>
        <begin position="301"/>
        <end position="549"/>
    </location>
</feature>
<dbReference type="InterPro" id="IPR007844">
    <property type="entry name" value="AsmA"/>
</dbReference>
<reference evidence="3" key="1">
    <citation type="journal article" date="2011" name="Environ. Microbiol.">
        <title>Time-series analyses of Monterey Bay coastal microbial picoplankton using a 'genome proxy' microarray.</title>
        <authorList>
            <person name="Rich V.I."/>
            <person name="Pham V.D."/>
            <person name="Eppley J."/>
            <person name="Shi Y."/>
            <person name="DeLong E.F."/>
        </authorList>
    </citation>
    <scope>NUCLEOTIDE SEQUENCE</scope>
</reference>
<feature type="region of interest" description="Disordered" evidence="1">
    <location>
        <begin position="630"/>
        <end position="686"/>
    </location>
</feature>
<sequence>MGLIGGSQTTVIGALNAAGADLSFEGIASIKPEAAMQLTGSIPNVGALMRALGQDPATFGLAPNFNPSADINSQVNFDGTRLALREMALALNTSTVSGDADVVLALGSPQVTAKLNADIKNAGALMHLFGHAPETFGLDSAFDPSFSSEISLSTSGSEMNAKLTGLTATLDGAQISGDANIALRQNVPDVTAILSASLPDVARTAALFGQPLSNFGFASDAAPAVATNINARIQGSSISANLRDVAATIGGATLSGTIDIAMSGTTPTLSGDIKATIPSTANLMTTLGQAALDLPKGFGRAINARTKLSFKSNQFNLNGLTISLDQNTLSGSVSVGLGGAVPSVNANLQAGDLDFSALAPDDSASDTSSSAGAGWPKDRIDAGALSLINGNIKLKAKSINLGMLQLGSSDLGVAIDRARAVVSINDLRAYQGSFAGRLVANNRNGLSVAGDLRASSVALGPLLNALADINKITGNGNLNVKFLGSGNSVDTIMRSLSGQIRMSVPQGNIAGIDLEGLIRQGDANASLTKFENLKANGAIQGGKLQNNDLTVSTGRVDAKGEGIINLGAQTIDYLVTPIVKDVGSQDRIEIPVRLKGPWADVKIRPDLEAALNLENERKKLEEQARKEIEREKQKLRDKTQAEKEKLRKKAQAEAKKLEAKARKKADKAAKKAAAKAAKKLGLDKAKQKKLEEAAKKSLENEIGKGLKNLLGGN</sequence>
<dbReference type="AlphaFoldDB" id="E0Y1N2"/>